<dbReference type="SUPFAM" id="SSF52540">
    <property type="entry name" value="P-loop containing nucleoside triphosphate hydrolases"/>
    <property type="match status" value="2"/>
</dbReference>
<evidence type="ECO:0000256" key="7">
    <source>
        <dbReference type="ARBA" id="ARBA00047984"/>
    </source>
</evidence>
<dbReference type="Proteomes" id="UP000242877">
    <property type="component" value="Unassembled WGS sequence"/>
</dbReference>
<dbReference type="SMART" id="SM00490">
    <property type="entry name" value="HELICc"/>
    <property type="match status" value="1"/>
</dbReference>
<evidence type="ECO:0000256" key="2">
    <source>
        <dbReference type="ARBA" id="ARBA00022741"/>
    </source>
</evidence>
<dbReference type="PANTHER" id="PTHR24031">
    <property type="entry name" value="RNA HELICASE"/>
    <property type="match status" value="1"/>
</dbReference>
<dbReference type="InterPro" id="IPR001650">
    <property type="entry name" value="Helicase_C-like"/>
</dbReference>
<comment type="catalytic activity">
    <reaction evidence="7 9">
        <text>ATP + H2O = ADP + phosphate + H(+)</text>
        <dbReference type="Rhea" id="RHEA:13065"/>
        <dbReference type="ChEBI" id="CHEBI:15377"/>
        <dbReference type="ChEBI" id="CHEBI:15378"/>
        <dbReference type="ChEBI" id="CHEBI:30616"/>
        <dbReference type="ChEBI" id="CHEBI:43474"/>
        <dbReference type="ChEBI" id="CHEBI:456216"/>
        <dbReference type="EC" id="3.6.4.13"/>
    </reaction>
</comment>
<keyword evidence="2 8" id="KW-0547">Nucleotide-binding</keyword>
<dbReference type="PROSITE" id="PS51192">
    <property type="entry name" value="HELICASE_ATP_BIND_1"/>
    <property type="match status" value="1"/>
</dbReference>
<dbReference type="GO" id="GO:0016787">
    <property type="term" value="F:hydrolase activity"/>
    <property type="evidence" value="ECO:0007669"/>
    <property type="project" value="UniProtKB-KW"/>
</dbReference>
<organism evidence="13 14">
    <name type="scientific">Ascosphaera apis ARSEF 7405</name>
    <dbReference type="NCBI Taxonomy" id="392613"/>
    <lineage>
        <taxon>Eukaryota</taxon>
        <taxon>Fungi</taxon>
        <taxon>Dikarya</taxon>
        <taxon>Ascomycota</taxon>
        <taxon>Pezizomycotina</taxon>
        <taxon>Eurotiomycetes</taxon>
        <taxon>Eurotiomycetidae</taxon>
        <taxon>Onygenales</taxon>
        <taxon>Ascosphaeraceae</taxon>
        <taxon>Ascosphaera</taxon>
    </lineage>
</organism>
<dbReference type="CDD" id="cd18787">
    <property type="entry name" value="SF2_C_DEAD"/>
    <property type="match status" value="1"/>
</dbReference>
<comment type="function">
    <text evidence="9">RNA helicase.</text>
</comment>
<reference evidence="13 14" key="1">
    <citation type="journal article" date="2016" name="Genome Biol. Evol.">
        <title>Divergent and convergent evolution of fungal pathogenicity.</title>
        <authorList>
            <person name="Shang Y."/>
            <person name="Xiao G."/>
            <person name="Zheng P."/>
            <person name="Cen K."/>
            <person name="Zhan S."/>
            <person name="Wang C."/>
        </authorList>
    </citation>
    <scope>NUCLEOTIDE SEQUENCE [LARGE SCALE GENOMIC DNA]</scope>
    <source>
        <strain evidence="13 14">ARSEF 7405</strain>
    </source>
</reference>
<dbReference type="Pfam" id="PF00271">
    <property type="entry name" value="Helicase_C"/>
    <property type="match status" value="1"/>
</dbReference>
<dbReference type="EC" id="3.6.4.13" evidence="9"/>
<feature type="domain" description="Helicase ATP-binding" evidence="11">
    <location>
        <begin position="136"/>
        <end position="326"/>
    </location>
</feature>
<evidence type="ECO:0000256" key="8">
    <source>
        <dbReference type="RuleBase" id="RU000492"/>
    </source>
</evidence>
<dbReference type="InterPro" id="IPR014001">
    <property type="entry name" value="Helicase_ATP-bd"/>
</dbReference>
<evidence type="ECO:0000256" key="1">
    <source>
        <dbReference type="ARBA" id="ARBA00004123"/>
    </source>
</evidence>
<gene>
    <name evidence="13" type="ORF">AAP_04127</name>
</gene>
<evidence type="ECO:0000259" key="12">
    <source>
        <dbReference type="PROSITE" id="PS51194"/>
    </source>
</evidence>
<dbReference type="GO" id="GO:0003723">
    <property type="term" value="F:RNA binding"/>
    <property type="evidence" value="ECO:0007669"/>
    <property type="project" value="UniProtKB-UniRule"/>
</dbReference>
<keyword evidence="5 8" id="KW-0067">ATP-binding</keyword>
<dbReference type="PROSITE" id="PS00039">
    <property type="entry name" value="DEAD_ATP_HELICASE"/>
    <property type="match status" value="1"/>
</dbReference>
<dbReference type="VEuPathDB" id="FungiDB:AAP_04127"/>
<dbReference type="OrthoDB" id="193716at2759"/>
<dbReference type="Pfam" id="PF00270">
    <property type="entry name" value="DEAD"/>
    <property type="match status" value="1"/>
</dbReference>
<dbReference type="EMBL" id="AZGZ01000019">
    <property type="protein sequence ID" value="KZZ89776.1"/>
    <property type="molecule type" value="Genomic_DNA"/>
</dbReference>
<protein>
    <recommendedName>
        <fullName evidence="9">ATP-dependent RNA helicase</fullName>
        <ecNumber evidence="9">3.6.4.13</ecNumber>
    </recommendedName>
</protein>
<evidence type="ECO:0000256" key="3">
    <source>
        <dbReference type="ARBA" id="ARBA00022801"/>
    </source>
</evidence>
<dbReference type="GO" id="GO:0005524">
    <property type="term" value="F:ATP binding"/>
    <property type="evidence" value="ECO:0007669"/>
    <property type="project" value="UniProtKB-UniRule"/>
</dbReference>
<evidence type="ECO:0000313" key="14">
    <source>
        <dbReference type="Proteomes" id="UP000242877"/>
    </source>
</evidence>
<proteinExistence type="inferred from homology"/>
<dbReference type="GO" id="GO:0003724">
    <property type="term" value="F:RNA helicase activity"/>
    <property type="evidence" value="ECO:0007669"/>
    <property type="project" value="UniProtKB-EC"/>
</dbReference>
<dbReference type="Gene3D" id="3.40.50.300">
    <property type="entry name" value="P-loop containing nucleotide triphosphate hydrolases"/>
    <property type="match status" value="2"/>
</dbReference>
<keyword evidence="4 8" id="KW-0347">Helicase</keyword>
<name>A0A167X8V0_9EURO</name>
<feature type="compositionally biased region" description="Basic and acidic residues" evidence="10">
    <location>
        <begin position="632"/>
        <end position="692"/>
    </location>
</feature>
<dbReference type="InterPro" id="IPR000629">
    <property type="entry name" value="RNA-helicase_DEAD-box_CS"/>
</dbReference>
<dbReference type="AlphaFoldDB" id="A0A167X8V0"/>
<feature type="domain" description="Helicase C-terminal" evidence="12">
    <location>
        <begin position="357"/>
        <end position="533"/>
    </location>
</feature>
<evidence type="ECO:0000256" key="9">
    <source>
        <dbReference type="RuleBase" id="RU365068"/>
    </source>
</evidence>
<evidence type="ECO:0000313" key="13">
    <source>
        <dbReference type="EMBL" id="KZZ89776.1"/>
    </source>
</evidence>
<keyword evidence="14" id="KW-1185">Reference proteome</keyword>
<accession>A0A167X8V0</accession>
<evidence type="ECO:0000256" key="10">
    <source>
        <dbReference type="SAM" id="MobiDB-lite"/>
    </source>
</evidence>
<dbReference type="CDD" id="cd17964">
    <property type="entry name" value="DEADc_MSS116"/>
    <property type="match status" value="1"/>
</dbReference>
<dbReference type="SMART" id="SM00487">
    <property type="entry name" value="DEXDc"/>
    <property type="match status" value="1"/>
</dbReference>
<feature type="region of interest" description="Disordered" evidence="10">
    <location>
        <begin position="588"/>
        <end position="738"/>
    </location>
</feature>
<feature type="region of interest" description="Disordered" evidence="10">
    <location>
        <begin position="65"/>
        <end position="86"/>
    </location>
</feature>
<dbReference type="PROSITE" id="PS51194">
    <property type="entry name" value="HELICASE_CTER"/>
    <property type="match status" value="1"/>
</dbReference>
<comment type="caution">
    <text evidence="13">The sequence shown here is derived from an EMBL/GenBank/DDBJ whole genome shotgun (WGS) entry which is preliminary data.</text>
</comment>
<evidence type="ECO:0000256" key="4">
    <source>
        <dbReference type="ARBA" id="ARBA00022806"/>
    </source>
</evidence>
<keyword evidence="6 9" id="KW-0694">RNA-binding</keyword>
<dbReference type="GO" id="GO:0005634">
    <property type="term" value="C:nucleus"/>
    <property type="evidence" value="ECO:0007669"/>
    <property type="project" value="UniProtKB-SubCell"/>
</dbReference>
<dbReference type="InterPro" id="IPR027417">
    <property type="entry name" value="P-loop_NTPase"/>
</dbReference>
<comment type="similarity">
    <text evidence="8">Belongs to the DEAD box helicase family.</text>
</comment>
<dbReference type="GO" id="GO:0042254">
    <property type="term" value="P:ribosome biogenesis"/>
    <property type="evidence" value="ECO:0007669"/>
    <property type="project" value="UniProtKB-KW"/>
</dbReference>
<evidence type="ECO:0000256" key="5">
    <source>
        <dbReference type="ARBA" id="ARBA00022840"/>
    </source>
</evidence>
<evidence type="ECO:0000259" key="11">
    <source>
        <dbReference type="PROSITE" id="PS51192"/>
    </source>
</evidence>
<evidence type="ECO:0000256" key="6">
    <source>
        <dbReference type="ARBA" id="ARBA00022884"/>
    </source>
</evidence>
<dbReference type="InterPro" id="IPR011545">
    <property type="entry name" value="DEAD/DEAH_box_helicase_dom"/>
</dbReference>
<feature type="compositionally biased region" description="Basic and acidic residues" evidence="10">
    <location>
        <begin position="598"/>
        <end position="623"/>
    </location>
</feature>
<comment type="domain">
    <text evidence="9">The Q motif is unique to and characteristic of the DEAD box family of RNA helicases and controls ATP binding and hydrolysis.</text>
</comment>
<comment type="subcellular location">
    <subcellularLocation>
        <location evidence="1">Nucleus</location>
    </subcellularLocation>
</comment>
<keyword evidence="3 8" id="KW-0378">Hydrolase</keyword>
<sequence>MFGAVGAARRGQLLARCLRTSSLVRPAVLSSAVRSPVCLAQRCAVLQSLSEKTFSTSSSQFAFNNRNSSRGRFDRAPRTPRAPPAEDLHADEIDMTDGVSRFQDLADRELVSPKVVNVITKEMGLETMTDVQKMTLNACLDGTDVLAQAKTGTGKTLGFLIPVIQNMLKDPTLEGRRGLWNADHSDIRAVIISPTRELAEQIAVEARKVVSKTGIVVQTAVGGNHKREALQRMQREGCHVLIGTPGRLIDIFSDTRSGVSAPKLQCLVLDEADRLLDDGFAPDIAELQRYFPKREDFDRQTLMFSATVPREVTRMVRTTMKPSFKFVKTVDENEVPTHLSVPQKMVFLRGIENEMPALIELFNNAMREHKADPENKRPFKPIVYYNSTAEVRLAMDAFRNIVDAAFRESPRPENIPLLECTEMHSRLSQAARTRNSNFFRNSTSCVLFSSDVTARGMDFPNVTHVIQVGIPRDRETYIHRLGRTARANKKGEGWLFVHDVEFDDLRTKLRKLPLDEDNSLSLAEIDISKPEAGGEETVALLDKIKSGYQLLPLQDKYDAFHGWGLEEPLMISPTLASKMGLRNVPGVAIGNMDIPPAPRRDDAHRYRSDSMDRSSRFGGDRRGGSKRGGSRFGDDRRGGSRFGDDRRGGSRFGDDRRGGDRRGGSRFGDDRRGGSRFEDDRRGGDRFNDDSRQSNPFSKFSDRSGLADFQERNPVHKPRRTFKTDKKQPHWMGRGARA</sequence>